<reference evidence="4" key="1">
    <citation type="submission" date="2016-04" db="EMBL/GenBank/DDBJ databases">
        <authorList>
            <person name="Nguyen H.D."/>
            <person name="Samba Siva P."/>
            <person name="Cullis J."/>
            <person name="Levesque C.A."/>
            <person name="Hambleton S."/>
        </authorList>
    </citation>
    <scope>NUCLEOTIDE SEQUENCE</scope>
    <source>
        <strain evidence="4">DAOMC 236422</strain>
    </source>
</reference>
<feature type="compositionally biased region" description="Low complexity" evidence="2">
    <location>
        <begin position="147"/>
        <end position="163"/>
    </location>
</feature>
<evidence type="ECO:0000313" key="4">
    <source>
        <dbReference type="EMBL" id="KAE8267412.1"/>
    </source>
</evidence>
<name>A0A8X7N5D1_9BASI</name>
<evidence type="ECO:0000256" key="1">
    <source>
        <dbReference type="SAM" id="Coils"/>
    </source>
</evidence>
<proteinExistence type="predicted"/>
<dbReference type="GO" id="GO:0007094">
    <property type="term" value="P:mitotic spindle assembly checkpoint signaling"/>
    <property type="evidence" value="ECO:0007669"/>
    <property type="project" value="TreeGrafter"/>
</dbReference>
<accession>A0A8X7N5D1</accession>
<keyword evidence="5" id="KW-1185">Reference proteome</keyword>
<dbReference type="Pfam" id="PF18210">
    <property type="entry name" value="Knl1_RWD_C"/>
    <property type="match status" value="1"/>
</dbReference>
<feature type="compositionally biased region" description="Low complexity" evidence="2">
    <location>
        <begin position="237"/>
        <end position="256"/>
    </location>
</feature>
<feature type="compositionally biased region" description="Basic residues" evidence="2">
    <location>
        <begin position="23"/>
        <end position="32"/>
    </location>
</feature>
<reference evidence="4" key="2">
    <citation type="journal article" date="2019" name="IMA Fungus">
        <title>Genome sequencing and comparison of five Tilletia species to identify candidate genes for the detection of regulated species infecting wheat.</title>
        <authorList>
            <person name="Nguyen H.D.T."/>
            <person name="Sultana T."/>
            <person name="Kesanakurti P."/>
            <person name="Hambleton S."/>
        </authorList>
    </citation>
    <scope>NUCLEOTIDE SEQUENCE</scope>
    <source>
        <strain evidence="4">DAOMC 236422</strain>
    </source>
</reference>
<dbReference type="InterPro" id="IPR013253">
    <property type="entry name" value="Spc7_domain"/>
</dbReference>
<feature type="compositionally biased region" description="Polar residues" evidence="2">
    <location>
        <begin position="133"/>
        <end position="146"/>
    </location>
</feature>
<comment type="caution">
    <text evidence="4">The sequence shown here is derived from an EMBL/GenBank/DDBJ whole genome shotgun (WGS) entry which is preliminary data.</text>
</comment>
<organism evidence="4 5">
    <name type="scientific">Tilletia walkeri</name>
    <dbReference type="NCBI Taxonomy" id="117179"/>
    <lineage>
        <taxon>Eukaryota</taxon>
        <taxon>Fungi</taxon>
        <taxon>Dikarya</taxon>
        <taxon>Basidiomycota</taxon>
        <taxon>Ustilaginomycotina</taxon>
        <taxon>Exobasidiomycetes</taxon>
        <taxon>Tilletiales</taxon>
        <taxon>Tilletiaceae</taxon>
        <taxon>Tilletia</taxon>
    </lineage>
</organism>
<keyword evidence="1" id="KW-0175">Coiled coil</keyword>
<feature type="compositionally biased region" description="Low complexity" evidence="2">
    <location>
        <begin position="271"/>
        <end position="289"/>
    </location>
</feature>
<feature type="compositionally biased region" description="Low complexity" evidence="2">
    <location>
        <begin position="102"/>
        <end position="125"/>
    </location>
</feature>
<dbReference type="AlphaFoldDB" id="A0A8X7N5D1"/>
<feature type="domain" description="Spc7 kinetochore protein" evidence="3">
    <location>
        <begin position="175"/>
        <end position="530"/>
    </location>
</feature>
<feature type="coiled-coil region" evidence="1">
    <location>
        <begin position="433"/>
        <end position="460"/>
    </location>
</feature>
<dbReference type="InterPro" id="IPR033338">
    <property type="entry name" value="Spc105/Spc7"/>
</dbReference>
<dbReference type="SMART" id="SM00787">
    <property type="entry name" value="Spc7"/>
    <property type="match status" value="1"/>
</dbReference>
<feature type="compositionally biased region" description="Low complexity" evidence="2">
    <location>
        <begin position="210"/>
        <end position="231"/>
    </location>
</feature>
<dbReference type="PANTHER" id="PTHR28260">
    <property type="entry name" value="SPINDLE POLE BODY COMPONENT SPC105"/>
    <property type="match status" value="1"/>
</dbReference>
<feature type="compositionally biased region" description="Acidic residues" evidence="2">
    <location>
        <begin position="303"/>
        <end position="331"/>
    </location>
</feature>
<dbReference type="EMBL" id="LWDG02000230">
    <property type="protein sequence ID" value="KAE8267412.1"/>
    <property type="molecule type" value="Genomic_DNA"/>
</dbReference>
<dbReference type="GO" id="GO:0034501">
    <property type="term" value="P:protein localization to kinetochore"/>
    <property type="evidence" value="ECO:0007669"/>
    <property type="project" value="TreeGrafter"/>
</dbReference>
<feature type="compositionally biased region" description="Acidic residues" evidence="2">
    <location>
        <begin position="169"/>
        <end position="193"/>
    </location>
</feature>
<sequence length="739" mass="80396">MAGSPLRATQSPRQSTAPTAQSRPRHAPRKSSVRATPQVFASPSQILMDPSENTGLLHVDEHLRKKRRVTFSRRQELTDYDREEPTVNIRPASEMPMPDTPSSANSSNMTQSSVESDSMSMDMSMTGVYHAPQHQSPGGTSTSQSASYHLSSPRRPSSLGRYSTGTANSDEDDDEDSESESEGEEGEGEEESMSMDMSMTGVYHAPQPQPQQQQRSQPSPAKPVSAKSSPAKPSPAKPSFAKPSPAKPSSAKSSPAKPSPAKPSPARTPTARPVVPRLSLPRRLSAASRYSTGTVNSDKHVEAEEEEEDEEEEEEEEEEGSEGKSDEEDSLSVDMSLASVHNTAPRPRPSTTQSSLPRPSLAPEFEQTLRETAAAEGKNKNLRDDWLPKLRALHAQLKAKAQKESARTEAIKSCDPDELAGLHQAIEEQSAFLSEFRQQKKRAAEQFQRVQSRLDEVLDQKQTLVDAISGAREVYQSIQGCTRGEAARLLQEVGHVQRLHLWTVVRLPEGKQRNGRVELVYDSALILQADLVESGLHAARPSIAGGRVHAAGKMPALRNAEIKLCKPQSAGPIQKFAVDVLNEVVRDLTSVACPATEILRTISNVWLRQSQIQGEFDMLQARWPTEVTRTASNFSSAGLTLRSSMLLKRLRAKVRFQVGCSAAMLLTVEGVSEGAGAGLLDGHAGWETNSVRIEGVYGAVDSALMTEQVIDCLERSAGQVGPSARLVHACETVLTAYDV</sequence>
<evidence type="ECO:0000313" key="5">
    <source>
        <dbReference type="Proteomes" id="UP000078113"/>
    </source>
</evidence>
<evidence type="ECO:0000256" key="2">
    <source>
        <dbReference type="SAM" id="MobiDB-lite"/>
    </source>
</evidence>
<evidence type="ECO:0000259" key="3">
    <source>
        <dbReference type="SMART" id="SM00787"/>
    </source>
</evidence>
<feature type="compositionally biased region" description="Basic and acidic residues" evidence="2">
    <location>
        <begin position="73"/>
        <end position="85"/>
    </location>
</feature>
<dbReference type="GO" id="GO:0000776">
    <property type="term" value="C:kinetochore"/>
    <property type="evidence" value="ECO:0007669"/>
    <property type="project" value="TreeGrafter"/>
</dbReference>
<feature type="region of interest" description="Disordered" evidence="2">
    <location>
        <begin position="1"/>
        <end position="362"/>
    </location>
</feature>
<gene>
    <name evidence="4" type="ORF">A4X09_0g4937</name>
</gene>
<feature type="compositionally biased region" description="Polar residues" evidence="2">
    <location>
        <begin position="7"/>
        <end position="22"/>
    </location>
</feature>
<dbReference type="GO" id="GO:1990758">
    <property type="term" value="P:mitotic sister chromatid biorientation"/>
    <property type="evidence" value="ECO:0007669"/>
    <property type="project" value="TreeGrafter"/>
</dbReference>
<dbReference type="PANTHER" id="PTHR28260:SF1">
    <property type="entry name" value="SPINDLE POLE BODY COMPONENT SPC105"/>
    <property type="match status" value="1"/>
</dbReference>
<dbReference type="InterPro" id="IPR040850">
    <property type="entry name" value="Knl1_RWD_C"/>
</dbReference>
<dbReference type="Proteomes" id="UP000078113">
    <property type="component" value="Unassembled WGS sequence"/>
</dbReference>
<feature type="compositionally biased region" description="Polar residues" evidence="2">
    <location>
        <begin position="33"/>
        <end position="45"/>
    </location>
</feature>
<protein>
    <recommendedName>
        <fullName evidence="3">Spc7 kinetochore protein domain-containing protein</fullName>
    </recommendedName>
</protein>